<comment type="cofactor">
    <cofactor evidence="1">
        <name>FAD</name>
        <dbReference type="ChEBI" id="CHEBI:57692"/>
    </cofactor>
</comment>
<comment type="caution">
    <text evidence="5">The sequence shown here is derived from an EMBL/GenBank/DDBJ whole genome shotgun (WGS) entry which is preliminary data.</text>
</comment>
<proteinExistence type="predicted"/>
<dbReference type="PANTHER" id="PTHR43004:SF19">
    <property type="entry name" value="BINDING MONOOXYGENASE, PUTATIVE (JCVI)-RELATED"/>
    <property type="match status" value="1"/>
</dbReference>
<dbReference type="Pfam" id="PF21274">
    <property type="entry name" value="Rng_hyd_C"/>
    <property type="match status" value="1"/>
</dbReference>
<keyword evidence="5" id="KW-0560">Oxidoreductase</keyword>
<dbReference type="PRINTS" id="PR00420">
    <property type="entry name" value="RNGMNOXGNASE"/>
</dbReference>
<evidence type="ECO:0000256" key="1">
    <source>
        <dbReference type="ARBA" id="ARBA00001974"/>
    </source>
</evidence>
<dbReference type="GO" id="GO:0004497">
    <property type="term" value="F:monooxygenase activity"/>
    <property type="evidence" value="ECO:0007669"/>
    <property type="project" value="UniProtKB-KW"/>
</dbReference>
<evidence type="ECO:0000256" key="3">
    <source>
        <dbReference type="ARBA" id="ARBA00022827"/>
    </source>
</evidence>
<dbReference type="Gene3D" id="3.50.50.60">
    <property type="entry name" value="FAD/NAD(P)-binding domain"/>
    <property type="match status" value="1"/>
</dbReference>
<evidence type="ECO:0000256" key="2">
    <source>
        <dbReference type="ARBA" id="ARBA00022630"/>
    </source>
</evidence>
<protein>
    <submittedName>
        <fullName evidence="5">FAD-dependent monooxygenase</fullName>
    </submittedName>
</protein>
<dbReference type="RefSeq" id="WP_344947873.1">
    <property type="nucleotide sequence ID" value="NZ_BAAAZG010000019.1"/>
</dbReference>
<keyword evidence="5" id="KW-0503">Monooxygenase</keyword>
<accession>A0ABP7VTX6</accession>
<dbReference type="SUPFAM" id="SSF51905">
    <property type="entry name" value="FAD/NAD(P)-binding domain"/>
    <property type="match status" value="1"/>
</dbReference>
<evidence type="ECO:0000259" key="4">
    <source>
        <dbReference type="Pfam" id="PF01494"/>
    </source>
</evidence>
<dbReference type="Pfam" id="PF01494">
    <property type="entry name" value="FAD_binding_3"/>
    <property type="match status" value="1"/>
</dbReference>
<dbReference type="InterPro" id="IPR050641">
    <property type="entry name" value="RIFMO-like"/>
</dbReference>
<evidence type="ECO:0000313" key="6">
    <source>
        <dbReference type="Proteomes" id="UP001500683"/>
    </source>
</evidence>
<reference evidence="6" key="1">
    <citation type="journal article" date="2019" name="Int. J. Syst. Evol. Microbiol.">
        <title>The Global Catalogue of Microorganisms (GCM) 10K type strain sequencing project: providing services to taxonomists for standard genome sequencing and annotation.</title>
        <authorList>
            <consortium name="The Broad Institute Genomics Platform"/>
            <consortium name="The Broad Institute Genome Sequencing Center for Infectious Disease"/>
            <person name="Wu L."/>
            <person name="Ma J."/>
        </authorList>
    </citation>
    <scope>NUCLEOTIDE SEQUENCE [LARGE SCALE GENOMIC DNA]</scope>
    <source>
        <strain evidence="6">JCM 16702</strain>
    </source>
</reference>
<dbReference type="Gene3D" id="3.30.70.2450">
    <property type="match status" value="1"/>
</dbReference>
<dbReference type="Proteomes" id="UP001500683">
    <property type="component" value="Unassembled WGS sequence"/>
</dbReference>
<keyword evidence="2" id="KW-0285">Flavoprotein</keyword>
<feature type="domain" description="FAD-binding" evidence="4">
    <location>
        <begin position="3"/>
        <end position="356"/>
    </location>
</feature>
<keyword evidence="6" id="KW-1185">Reference proteome</keyword>
<dbReference type="EMBL" id="BAAAZG010000019">
    <property type="protein sequence ID" value="GAA4074433.1"/>
    <property type="molecule type" value="Genomic_DNA"/>
</dbReference>
<dbReference type="InterPro" id="IPR036188">
    <property type="entry name" value="FAD/NAD-bd_sf"/>
</dbReference>
<dbReference type="InterPro" id="IPR002938">
    <property type="entry name" value="FAD-bd"/>
</dbReference>
<dbReference type="PANTHER" id="PTHR43004">
    <property type="entry name" value="TRK SYSTEM POTASSIUM UPTAKE PROTEIN"/>
    <property type="match status" value="1"/>
</dbReference>
<organism evidence="5 6">
    <name type="scientific">Actinomadura miaoliensis</name>
    <dbReference type="NCBI Taxonomy" id="430685"/>
    <lineage>
        <taxon>Bacteria</taxon>
        <taxon>Bacillati</taxon>
        <taxon>Actinomycetota</taxon>
        <taxon>Actinomycetes</taxon>
        <taxon>Streptosporangiales</taxon>
        <taxon>Thermomonosporaceae</taxon>
        <taxon>Actinomadura</taxon>
    </lineage>
</organism>
<name>A0ABP7VTX6_9ACTN</name>
<gene>
    <name evidence="5" type="ORF">GCM10022214_34030</name>
</gene>
<sequence length="524" mass="55628">MNTDVVIVGGGPTGLMLACELRLAGVRPLVLERLPEPSGVPKANGLLGQVVRMVDRRGLYERLAGAPGPPQPNSAYFMFAAMPLNLSLLDESPLYALPATQRHIEQVLQERAADLGAEIRRGHRLVAFTQDDDAVTAEVEGPDGPYRVRARYLVGADGAHSVTRKRSGIGFPGITYDRTTSRTAHVTVPADWIDPATGALDVPGYGPVPPFLPRRTERGTFSYAPFPGRPPLVSTTEWDQPEPEGPMTLDELRASVRRVLGADVPFGPPAGDGPHVLRRLSGGNTRLAERFRAGRVFLVGDAAHVSASGGSGLNLALQDAVNLGWKLAAAVRDAAPPGLLDSYDAERRPAARRMAMLAQAQAALTAPGSDVTELRELFAELLADPGTVARLAALTAGSDVRYDMGAADAHPLTGRFAPDLDLRTPAGAVRLAELTATARPLLIDLTEDASVARETSGWDGRVQVVAARPEDPDAVSVTALLLRPDCHVAWASSSPRPDAAELDALHAAAARWLGLPEPARHAER</sequence>
<keyword evidence="3" id="KW-0274">FAD</keyword>
<evidence type="ECO:0000313" key="5">
    <source>
        <dbReference type="EMBL" id="GAA4074433.1"/>
    </source>
</evidence>
<dbReference type="Gene3D" id="3.40.30.120">
    <property type="match status" value="1"/>
</dbReference>